<evidence type="ECO:0000313" key="2">
    <source>
        <dbReference type="EMBL" id="MEJ8823120.1"/>
    </source>
</evidence>
<feature type="transmembrane region" description="Helical" evidence="1">
    <location>
        <begin position="47"/>
        <end position="75"/>
    </location>
</feature>
<keyword evidence="3" id="KW-1185">Reference proteome</keyword>
<dbReference type="RefSeq" id="WP_340364140.1">
    <property type="nucleotide sequence ID" value="NZ_JBBKZV010000006.1"/>
</dbReference>
<organism evidence="2 3">
    <name type="scientific">Variovorax humicola</name>
    <dbReference type="NCBI Taxonomy" id="1769758"/>
    <lineage>
        <taxon>Bacteria</taxon>
        <taxon>Pseudomonadati</taxon>
        <taxon>Pseudomonadota</taxon>
        <taxon>Betaproteobacteria</taxon>
        <taxon>Burkholderiales</taxon>
        <taxon>Comamonadaceae</taxon>
        <taxon>Variovorax</taxon>
    </lineage>
</organism>
<name>A0ABU8VZ74_9BURK</name>
<dbReference type="Proteomes" id="UP001363010">
    <property type="component" value="Unassembled WGS sequence"/>
</dbReference>
<gene>
    <name evidence="2" type="ORF">WKW80_13920</name>
</gene>
<keyword evidence="1" id="KW-0812">Transmembrane</keyword>
<reference evidence="2 3" key="1">
    <citation type="submission" date="2024-03" db="EMBL/GenBank/DDBJ databases">
        <title>Novel species of the genus Variovorax.</title>
        <authorList>
            <person name="Liu Q."/>
            <person name="Xin Y.-H."/>
        </authorList>
    </citation>
    <scope>NUCLEOTIDE SEQUENCE [LARGE SCALE GENOMIC DNA]</scope>
    <source>
        <strain evidence="2 3">KACC 18501</strain>
    </source>
</reference>
<sequence>MKLLSLFGLDARIRRLRIAVGEGALAAEDRVQLVRMAWDEEKQRYKLVLALVIAVLGLTTVAVALLSVAVVVHFWDTPNRIAAAWTVAGLWIVLWLFAVAKLMKALTDAKTVVAETRREFERDWQWTRHRLGLDSHDDEERPERPATREELMARIDRQRLRIMTLETPDPEPAPGTPPPDESVGAAALRIAREHPVATGVAAAAVVAVLGPRRLIRWSAVIAPVIWRMR</sequence>
<evidence type="ECO:0000256" key="1">
    <source>
        <dbReference type="SAM" id="Phobius"/>
    </source>
</evidence>
<accession>A0ABU8VZ74</accession>
<dbReference type="Pfam" id="PF07332">
    <property type="entry name" value="Phage_holin_3_6"/>
    <property type="match status" value="1"/>
</dbReference>
<proteinExistence type="predicted"/>
<protein>
    <submittedName>
        <fullName evidence="2">Phage holin family protein</fullName>
    </submittedName>
</protein>
<dbReference type="EMBL" id="JBBKZV010000006">
    <property type="protein sequence ID" value="MEJ8823120.1"/>
    <property type="molecule type" value="Genomic_DNA"/>
</dbReference>
<evidence type="ECO:0000313" key="3">
    <source>
        <dbReference type="Proteomes" id="UP001363010"/>
    </source>
</evidence>
<keyword evidence="1" id="KW-0472">Membrane</keyword>
<comment type="caution">
    <text evidence="2">The sequence shown here is derived from an EMBL/GenBank/DDBJ whole genome shotgun (WGS) entry which is preliminary data.</text>
</comment>
<keyword evidence="1" id="KW-1133">Transmembrane helix</keyword>
<dbReference type="InterPro" id="IPR009937">
    <property type="entry name" value="Phage_holin_3_6"/>
</dbReference>
<feature type="transmembrane region" description="Helical" evidence="1">
    <location>
        <begin position="81"/>
        <end position="100"/>
    </location>
</feature>